<evidence type="ECO:0000313" key="3">
    <source>
        <dbReference type="EMBL" id="MDE5419179.1"/>
    </source>
</evidence>
<name>A0ABT5VUS6_9BACT</name>
<dbReference type="Proteomes" id="UP001528920">
    <property type="component" value="Unassembled WGS sequence"/>
</dbReference>
<dbReference type="EMBL" id="JAKJSC010000003">
    <property type="protein sequence ID" value="MDE5419179.1"/>
    <property type="molecule type" value="Genomic_DNA"/>
</dbReference>
<feature type="transmembrane region" description="Helical" evidence="1">
    <location>
        <begin position="811"/>
        <end position="832"/>
    </location>
</feature>
<gene>
    <name evidence="3" type="ORF">L3049_14355</name>
</gene>
<dbReference type="RefSeq" id="WP_275110509.1">
    <property type="nucleotide sequence ID" value="NZ_JAKJSC010000003.1"/>
</dbReference>
<dbReference type="Pfam" id="PF20249">
    <property type="entry name" value="VasX_N"/>
    <property type="match status" value="1"/>
</dbReference>
<keyword evidence="1" id="KW-0812">Transmembrane</keyword>
<feature type="transmembrane region" description="Helical" evidence="1">
    <location>
        <begin position="781"/>
        <end position="799"/>
    </location>
</feature>
<comment type="caution">
    <text evidence="3">The sequence shown here is derived from an EMBL/GenBank/DDBJ whole genome shotgun (WGS) entry which is preliminary data.</text>
</comment>
<organism evidence="3 4">
    <name type="scientific">Paralabilibaculum antarcticum</name>
    <dbReference type="NCBI Taxonomy" id="2912572"/>
    <lineage>
        <taxon>Bacteria</taxon>
        <taxon>Pseudomonadati</taxon>
        <taxon>Bacteroidota</taxon>
        <taxon>Bacteroidia</taxon>
        <taxon>Marinilabiliales</taxon>
        <taxon>Marinifilaceae</taxon>
        <taxon>Paralabilibaculum</taxon>
    </lineage>
</organism>
<proteinExistence type="predicted"/>
<keyword evidence="4" id="KW-1185">Reference proteome</keyword>
<dbReference type="InterPro" id="IPR046864">
    <property type="entry name" value="VasX_N"/>
</dbReference>
<dbReference type="CDD" id="cd20707">
    <property type="entry name" value="MIX_III"/>
    <property type="match status" value="1"/>
</dbReference>
<keyword evidence="1" id="KW-0472">Membrane</keyword>
<feature type="transmembrane region" description="Helical" evidence="1">
    <location>
        <begin position="838"/>
        <end position="857"/>
    </location>
</feature>
<feature type="domain" description="Toxin VasX N-terminal region" evidence="2">
    <location>
        <begin position="45"/>
        <end position="203"/>
    </location>
</feature>
<accession>A0ABT5VUS6</accession>
<protein>
    <recommendedName>
        <fullName evidence="2">Toxin VasX N-terminal region domain-containing protein</fullName>
    </recommendedName>
</protein>
<evidence type="ECO:0000256" key="1">
    <source>
        <dbReference type="SAM" id="Phobius"/>
    </source>
</evidence>
<evidence type="ECO:0000313" key="4">
    <source>
        <dbReference type="Proteomes" id="UP001528920"/>
    </source>
</evidence>
<reference evidence="3 4" key="1">
    <citation type="submission" date="2022-01" db="EMBL/GenBank/DDBJ databases">
        <title>Labilibaculum sp. nov, a marine bacterium isolated from Antarctica.</title>
        <authorList>
            <person name="Dai W."/>
        </authorList>
    </citation>
    <scope>NUCLEOTIDE SEQUENCE [LARGE SCALE GENOMIC DNA]</scope>
    <source>
        <strain evidence="3 4">DW002</strain>
    </source>
</reference>
<evidence type="ECO:0000259" key="2">
    <source>
        <dbReference type="Pfam" id="PF20249"/>
    </source>
</evidence>
<sequence length="1107" mass="124468">MADENLQLEENQVKEHTDKLSEYSVCVEGAGAPQVVGPKLTATKPGIRLHFSRYGLFPNNAKDQSQPNRLISGHLGQQSETIEEVFPEGVPPVEGFFYAKTYLNAGYVYIMDEGNPNLWYEYEVDDLGNLSSILWANNKSSDGKYLDIRTSSGKIVSDKTFKKGTVLWIAYSPVQWSIDYHTLIRTDTQRREERMVKVECTGFERGAESSTNFITPFDNTHNAFFSENKAQPFWFNNKLKEIIADDNAALEKDPQSIKEDMFITLHSPLACAKDIYYHLDEKFLYFKAYVDALQTGETIEEVKERYKSEIYEPIQIDSEYQSLFMLALTCYKLVYENKENIEKYDGGAPGWNMSDTNYPREYAKQQELDKIRKANSRSVGGYGNGYMELGKAMQSTQQRDPNRIYPEFIGYGIDRAKVEGILGVSERKELRDELNTLRDIYGDFITSEYVKKSLDDYLHNCPEGTLDGKAGLMQLVNALLVCPSDVDNALLLEKEKPGTVDKWNDFVYNYTDTYEEPDESKNSSVKSKAPGFTGSDPLYALLSGALNITALTKVNYTDISAKLSSVYKIRLDAQKKRVFDFKYHSRNGTTYKTVNEKVEFLFKRLKRDVHVYGEHSFEIRNGELNMRLNAMEATLDPNFVKYGKYRGKEDVSRILYGSTDVEIKQVQRGANIVEMPVIKNGAEIAPDQLVQNDKNVKAGQLLDSKAFNGVLTGLQILNFGVAVNDAFNDYNAQNLVNAAGIGSDLAEAGTRLRMSFVRQNAKMVTNVKELKLLNLGKQVKFFGAVGGGVTAAICFADSYQAMKVRDTDSSIAYAAAGVTFAASTLIPLIWATSSVAGPIGWIGALLGTGFIVLAATLKDSDLEKYFKNFLLSDAVAFSNSDKKFPVEYSKDILADKELLMDDANEDIKAIWMEPQDALISLYDIIVCPFINFKPTEKRSNTYTTPASYGPGGVSVPSTSITQQFYAFELEMTFLQFVDLNSNMHDGYKLYLYPRGIKNGNEIPLEKALININQVDNNPSKLKLKFTIPNKVRNMVSTSSEVLFALQVINKNAPGFPLILNNKERHMGVKFDLGDVGVGITLLFMKEEQTEKVKILPLDDLRKADTWK</sequence>
<keyword evidence="1" id="KW-1133">Transmembrane helix</keyword>